<evidence type="ECO:0000256" key="6">
    <source>
        <dbReference type="ARBA" id="ARBA00022771"/>
    </source>
</evidence>
<dbReference type="GO" id="GO:0016567">
    <property type="term" value="P:protein ubiquitination"/>
    <property type="evidence" value="ECO:0007669"/>
    <property type="project" value="InterPro"/>
</dbReference>
<evidence type="ECO:0000256" key="8">
    <source>
        <dbReference type="ARBA" id="ARBA00022833"/>
    </source>
</evidence>
<accession>A0A0A9X9G4</accession>
<reference evidence="11" key="3">
    <citation type="journal article" date="2016" name="Gigascience">
        <title>De novo construction of an expanded transcriptome assembly for the western tarnished plant bug, Lygus hesperus.</title>
        <authorList>
            <person name="Tassone E.E."/>
            <person name="Geib S.M."/>
            <person name="Hall B."/>
            <person name="Fabrick J.A."/>
            <person name="Brent C.S."/>
            <person name="Hull J.J."/>
        </authorList>
    </citation>
    <scope>NUCLEOTIDE SEQUENCE</scope>
</reference>
<dbReference type="SMART" id="SM00647">
    <property type="entry name" value="IBR"/>
    <property type="match status" value="2"/>
</dbReference>
<keyword evidence="5" id="KW-0677">Repeat</keyword>
<evidence type="ECO:0000256" key="4">
    <source>
        <dbReference type="ARBA" id="ARBA00022723"/>
    </source>
</evidence>
<sequence length="339" mass="39383">MVQCPIPYCNSYTLDKIVILPCGHYYCINCMYGKLIAALDAGIEALHTICAYPLNNTTDKKICKQLIPYNVFDNILLYYNTHEECTSYNSNGLDKSRDKDYYSIYLTLKHRNFGENSRYHINCPRCSRVIQRPIPAPQQQIRCICDQSICLKCGEAMNHSPLPCDLVKVFYSICTNSNEDLIRAITKSCPSCHVLIEKDRNCNHMTCTRCGYQFCWLCKGSWDLHISSYECPRFAKEESMTDDAKNEYETTIKYARMLQSTELVKIEFTNRRKITQDFQIIAKYVETIDILCTKKQYQSIIFTSEVSEYITWSGILLLYCEANPTRELLHQSVRSIEKI</sequence>
<reference evidence="10" key="1">
    <citation type="journal article" date="2014" name="PLoS ONE">
        <title>Transcriptome-Based Identification of ABC Transporters in the Western Tarnished Plant Bug Lygus hesperus.</title>
        <authorList>
            <person name="Hull J.J."/>
            <person name="Chaney K."/>
            <person name="Geib S.M."/>
            <person name="Fabrick J.A."/>
            <person name="Brent C.S."/>
            <person name="Walsh D."/>
            <person name="Lavine L.C."/>
        </authorList>
    </citation>
    <scope>NUCLEOTIDE SEQUENCE</scope>
</reference>
<dbReference type="InterPro" id="IPR044066">
    <property type="entry name" value="TRIAD_supradom"/>
</dbReference>
<keyword evidence="3" id="KW-0808">Transferase</keyword>
<evidence type="ECO:0000256" key="5">
    <source>
        <dbReference type="ARBA" id="ARBA00022737"/>
    </source>
</evidence>
<dbReference type="GO" id="GO:0008270">
    <property type="term" value="F:zinc ion binding"/>
    <property type="evidence" value="ECO:0007669"/>
    <property type="project" value="UniProtKB-KW"/>
</dbReference>
<evidence type="ECO:0000256" key="2">
    <source>
        <dbReference type="ARBA" id="ARBA00012251"/>
    </source>
</evidence>
<dbReference type="Pfam" id="PF22191">
    <property type="entry name" value="IBR_1"/>
    <property type="match status" value="1"/>
</dbReference>
<dbReference type="EMBL" id="GDHC01000542">
    <property type="protein sequence ID" value="JAQ18087.1"/>
    <property type="molecule type" value="Transcribed_RNA"/>
</dbReference>
<keyword evidence="7" id="KW-0833">Ubl conjugation pathway</keyword>
<keyword evidence="8" id="KW-0862">Zinc</keyword>
<name>A0A0A9X9G4_LYGHE</name>
<dbReference type="EMBL" id="GBHO01029869">
    <property type="protein sequence ID" value="JAG13735.1"/>
    <property type="molecule type" value="Transcribed_RNA"/>
</dbReference>
<proteinExistence type="predicted"/>
<evidence type="ECO:0000256" key="7">
    <source>
        <dbReference type="ARBA" id="ARBA00022786"/>
    </source>
</evidence>
<dbReference type="InterPro" id="IPR031127">
    <property type="entry name" value="E3_UB_ligase_RBR"/>
</dbReference>
<evidence type="ECO:0000256" key="3">
    <source>
        <dbReference type="ARBA" id="ARBA00022679"/>
    </source>
</evidence>
<dbReference type="Gene3D" id="1.20.120.1750">
    <property type="match status" value="1"/>
</dbReference>
<dbReference type="GO" id="GO:0061630">
    <property type="term" value="F:ubiquitin protein ligase activity"/>
    <property type="evidence" value="ECO:0007669"/>
    <property type="project" value="UniProtKB-EC"/>
</dbReference>
<organism evidence="10">
    <name type="scientific">Lygus hesperus</name>
    <name type="common">Western plant bug</name>
    <dbReference type="NCBI Taxonomy" id="30085"/>
    <lineage>
        <taxon>Eukaryota</taxon>
        <taxon>Metazoa</taxon>
        <taxon>Ecdysozoa</taxon>
        <taxon>Arthropoda</taxon>
        <taxon>Hexapoda</taxon>
        <taxon>Insecta</taxon>
        <taxon>Pterygota</taxon>
        <taxon>Neoptera</taxon>
        <taxon>Paraneoptera</taxon>
        <taxon>Hemiptera</taxon>
        <taxon>Heteroptera</taxon>
        <taxon>Panheteroptera</taxon>
        <taxon>Cimicomorpha</taxon>
        <taxon>Miridae</taxon>
        <taxon>Mirini</taxon>
        <taxon>Lygus</taxon>
    </lineage>
</organism>
<dbReference type="EC" id="2.3.2.31" evidence="2"/>
<dbReference type="SUPFAM" id="SSF57850">
    <property type="entry name" value="RING/U-box"/>
    <property type="match status" value="3"/>
</dbReference>
<gene>
    <name evidence="10" type="primary">ARI5</name>
    <name evidence="10" type="ORF">CM83_7368</name>
    <name evidence="11" type="ORF">g.8635</name>
</gene>
<evidence type="ECO:0000259" key="9">
    <source>
        <dbReference type="PROSITE" id="PS51873"/>
    </source>
</evidence>
<dbReference type="Pfam" id="PF01485">
    <property type="entry name" value="IBR"/>
    <property type="match status" value="1"/>
</dbReference>
<dbReference type="InterPro" id="IPR002867">
    <property type="entry name" value="IBR_dom"/>
</dbReference>
<protein>
    <recommendedName>
        <fullName evidence="2">RBR-type E3 ubiquitin transferase</fullName>
        <ecNumber evidence="2">2.3.2.31</ecNumber>
    </recommendedName>
</protein>
<keyword evidence="6" id="KW-0863">Zinc-finger</keyword>
<keyword evidence="4" id="KW-0479">Metal-binding</keyword>
<dbReference type="AlphaFoldDB" id="A0A0A9X9G4"/>
<evidence type="ECO:0000313" key="11">
    <source>
        <dbReference type="EMBL" id="JAQ18087.1"/>
    </source>
</evidence>
<dbReference type="PROSITE" id="PS51873">
    <property type="entry name" value="TRIAD"/>
    <property type="match status" value="1"/>
</dbReference>
<evidence type="ECO:0000313" key="10">
    <source>
        <dbReference type="EMBL" id="JAG13735.1"/>
    </source>
</evidence>
<reference evidence="10" key="2">
    <citation type="submission" date="2014-07" db="EMBL/GenBank/DDBJ databases">
        <authorList>
            <person name="Hull J."/>
        </authorList>
    </citation>
    <scope>NUCLEOTIDE SEQUENCE</scope>
</reference>
<comment type="catalytic activity">
    <reaction evidence="1">
        <text>[E2 ubiquitin-conjugating enzyme]-S-ubiquitinyl-L-cysteine + [acceptor protein]-L-lysine = [E2 ubiquitin-conjugating enzyme]-L-cysteine + [acceptor protein]-N(6)-ubiquitinyl-L-lysine.</text>
        <dbReference type="EC" id="2.3.2.31"/>
    </reaction>
</comment>
<dbReference type="PANTHER" id="PTHR11685">
    <property type="entry name" value="RBR FAMILY RING FINGER AND IBR DOMAIN-CONTAINING"/>
    <property type="match status" value="1"/>
</dbReference>
<feature type="domain" description="RING-type" evidence="9">
    <location>
        <begin position="1"/>
        <end position="235"/>
    </location>
</feature>
<evidence type="ECO:0000256" key="1">
    <source>
        <dbReference type="ARBA" id="ARBA00001798"/>
    </source>
</evidence>